<protein>
    <submittedName>
        <fullName evidence="2">Bacteriophage holin</fullName>
    </submittedName>
</protein>
<dbReference type="InterPro" id="IPR006481">
    <property type="entry name" value="Phage_lambda_GpS_holin"/>
</dbReference>
<evidence type="ECO:0000313" key="2">
    <source>
        <dbReference type="EMBL" id="KAF0804915.1"/>
    </source>
</evidence>
<keyword evidence="1" id="KW-1133">Transmembrane helix</keyword>
<sequence length="104" mass="11021">MQAGGDLARHAWAMAMGSLGAMLGFIYRHYQRNSEGEDVRPINWLAMALEGITCGFIAVTVSYGLEAMGAPVSMGNFIGGSLGFVGTKAASEWAIMFAKRRTGG</sequence>
<proteinExistence type="predicted"/>
<dbReference type="EMBL" id="AQPF01000023">
    <property type="protein sequence ID" value="KAF0804915.1"/>
    <property type="molecule type" value="Genomic_DNA"/>
</dbReference>
<feature type="transmembrane region" description="Helical" evidence="1">
    <location>
        <begin position="12"/>
        <end position="30"/>
    </location>
</feature>
<name>A0ABQ6Y6E1_9GAMM</name>
<evidence type="ECO:0000256" key="1">
    <source>
        <dbReference type="SAM" id="Phobius"/>
    </source>
</evidence>
<keyword evidence="1" id="KW-0812">Transmembrane</keyword>
<dbReference type="Pfam" id="PF05106">
    <property type="entry name" value="Phage_holin_3_1"/>
    <property type="match status" value="1"/>
</dbReference>
<accession>A0ABQ6Y6E1</accession>
<organism evidence="2 3">
    <name type="scientific">Alcanivorax xiamenensis</name>
    <dbReference type="NCBI Taxonomy" id="1177156"/>
    <lineage>
        <taxon>Bacteria</taxon>
        <taxon>Pseudomonadati</taxon>
        <taxon>Pseudomonadota</taxon>
        <taxon>Gammaproteobacteria</taxon>
        <taxon>Oceanospirillales</taxon>
        <taxon>Alcanivoracaceae</taxon>
        <taxon>Alcanivorax</taxon>
    </lineage>
</organism>
<reference evidence="2 3" key="1">
    <citation type="submission" date="2012-09" db="EMBL/GenBank/DDBJ databases">
        <title>Genome Sequence of alkane-degrading Bacterium Alcanivorax sp. 6-D-6.</title>
        <authorList>
            <person name="Lai Q."/>
            <person name="Shao Z."/>
        </authorList>
    </citation>
    <scope>NUCLEOTIDE SEQUENCE [LARGE SCALE GENOMIC DNA]</scope>
    <source>
        <strain evidence="2 3">6-D-6</strain>
    </source>
</reference>
<evidence type="ECO:0000313" key="3">
    <source>
        <dbReference type="Proteomes" id="UP000771797"/>
    </source>
</evidence>
<feature type="transmembrane region" description="Helical" evidence="1">
    <location>
        <begin position="77"/>
        <end position="98"/>
    </location>
</feature>
<feature type="transmembrane region" description="Helical" evidence="1">
    <location>
        <begin position="42"/>
        <end position="65"/>
    </location>
</feature>
<keyword evidence="3" id="KW-1185">Reference proteome</keyword>
<dbReference type="Proteomes" id="UP000771797">
    <property type="component" value="Unassembled WGS sequence"/>
</dbReference>
<gene>
    <name evidence="2" type="ORF">A6D6_02679</name>
</gene>
<keyword evidence="1" id="KW-0472">Membrane</keyword>
<comment type="caution">
    <text evidence="2">The sequence shown here is derived from an EMBL/GenBank/DDBJ whole genome shotgun (WGS) entry which is preliminary data.</text>
</comment>